<protein>
    <submittedName>
        <fullName evidence="1">Uncharacterized protein</fullName>
    </submittedName>
</protein>
<evidence type="ECO:0000313" key="1">
    <source>
        <dbReference type="EMBL" id="BDI33338.1"/>
    </source>
</evidence>
<name>A0A402CNQ5_9BACT</name>
<accession>A0A402CNQ5</accession>
<dbReference type="RefSeq" id="WP_165863859.1">
    <property type="nucleotide sequence ID" value="NZ_AP025739.1"/>
</dbReference>
<gene>
    <name evidence="1" type="ORF">CCAX7_53890</name>
</gene>
<dbReference type="KEGG" id="ccot:CCAX7_53890"/>
<sequence length="355" mass="37761">MANIFLESFDNITGDDLLTKGYTSFNNFISVSIGPGRTGNGLILDQAAAGQIGLNKILPSNYTSLVFGGAFKTASSFPIEEAIWSFSDANFDQLHICMDTLGRLIFRQGTLSSGNGANLGPIIGSSNKVYDRGAYYFFEFKIVFSSSSSGSINYRVNGISQPSINNVQTSYSGNQYCNIIRFWTRAFAGSDAYLYYHDDIYANDTTGSDNNDYMGDVRIFIDRPAAAAGSSQWAVAGATSNAAAVGDVTPDADTSYISSNTAGQIDLYTLSAPPSGVGVVKAVQTNLVARKDDGIIRQIAPVLGDGVHSNVVGSSVSIGNNYVDYLQSFDRNPLTGAAWAVGDLSTLRLGVKEVA</sequence>
<dbReference type="EMBL" id="AP025739">
    <property type="protein sequence ID" value="BDI33338.1"/>
    <property type="molecule type" value="Genomic_DNA"/>
</dbReference>
<dbReference type="AlphaFoldDB" id="A0A402CNQ5"/>
<dbReference type="Proteomes" id="UP000287394">
    <property type="component" value="Chromosome"/>
</dbReference>
<evidence type="ECO:0000313" key="2">
    <source>
        <dbReference type="Proteomes" id="UP000287394"/>
    </source>
</evidence>
<organism evidence="1 2">
    <name type="scientific">Capsulimonas corticalis</name>
    <dbReference type="NCBI Taxonomy" id="2219043"/>
    <lineage>
        <taxon>Bacteria</taxon>
        <taxon>Bacillati</taxon>
        <taxon>Armatimonadota</taxon>
        <taxon>Armatimonadia</taxon>
        <taxon>Capsulimonadales</taxon>
        <taxon>Capsulimonadaceae</taxon>
        <taxon>Capsulimonas</taxon>
    </lineage>
</organism>
<proteinExistence type="predicted"/>
<reference evidence="1 2" key="1">
    <citation type="journal article" date="2019" name="Int. J. Syst. Evol. Microbiol.">
        <title>Capsulimonas corticalis gen. nov., sp. nov., an aerobic capsulated bacterium, of a novel bacterial order, Capsulimonadales ord. nov., of the class Armatimonadia of the phylum Armatimonadetes.</title>
        <authorList>
            <person name="Li J."/>
            <person name="Kudo C."/>
            <person name="Tonouchi A."/>
        </authorList>
    </citation>
    <scope>NUCLEOTIDE SEQUENCE [LARGE SCALE GENOMIC DNA]</scope>
    <source>
        <strain evidence="1 2">AX-7</strain>
    </source>
</reference>
<keyword evidence="2" id="KW-1185">Reference proteome</keyword>